<dbReference type="Gene3D" id="3.30.1360.120">
    <property type="entry name" value="Probable tRNA modification gtpase trme, domain 1"/>
    <property type="match status" value="1"/>
</dbReference>
<evidence type="ECO:0000256" key="8">
    <source>
        <dbReference type="ARBA" id="ARBA00022958"/>
    </source>
</evidence>
<reference evidence="15 16" key="1">
    <citation type="submission" date="2011-09" db="EMBL/GenBank/DDBJ databases">
        <title>The permanent draft genome of Caldithrix abyssi DSM 13497.</title>
        <authorList>
            <consortium name="US DOE Joint Genome Institute (JGI-PGF)"/>
            <person name="Lucas S."/>
            <person name="Han J."/>
            <person name="Lapidus A."/>
            <person name="Bruce D."/>
            <person name="Goodwin L."/>
            <person name="Pitluck S."/>
            <person name="Peters L."/>
            <person name="Kyrpides N."/>
            <person name="Mavromatis K."/>
            <person name="Ivanova N."/>
            <person name="Mikhailova N."/>
            <person name="Chertkov O."/>
            <person name="Detter J.C."/>
            <person name="Tapia R."/>
            <person name="Han C."/>
            <person name="Land M."/>
            <person name="Hauser L."/>
            <person name="Markowitz V."/>
            <person name="Cheng J.-F."/>
            <person name="Hugenholtz P."/>
            <person name="Woyke T."/>
            <person name="Wu D."/>
            <person name="Spring S."/>
            <person name="Brambilla E."/>
            <person name="Klenk H.-P."/>
            <person name="Eisen J.A."/>
        </authorList>
    </citation>
    <scope>NUCLEOTIDE SEQUENCE [LARGE SCALE GENOMIC DNA]</scope>
    <source>
        <strain evidence="15 16">DSM 13497</strain>
    </source>
</reference>
<keyword evidence="16" id="KW-1185">Reference proteome</keyword>
<accession>H1XV81</accession>
<reference evidence="14 17" key="2">
    <citation type="submission" date="2016-11" db="EMBL/GenBank/DDBJ databases">
        <title>Genomic analysis of Caldithrix abyssi and proposal of a novel bacterial phylum Caldithrichaeota.</title>
        <authorList>
            <person name="Kublanov I."/>
            <person name="Sigalova O."/>
            <person name="Gavrilov S."/>
            <person name="Lebedinsky A."/>
            <person name="Ivanova N."/>
            <person name="Daum C."/>
            <person name="Reddy T."/>
            <person name="Klenk H.P."/>
            <person name="Goker M."/>
            <person name="Reva O."/>
            <person name="Miroshnichenko M."/>
            <person name="Kyprides N."/>
            <person name="Woyke T."/>
            <person name="Gelfand M."/>
        </authorList>
    </citation>
    <scope>NUCLEOTIDE SEQUENCE [LARGE SCALE GENOMIC DNA]</scope>
    <source>
        <strain evidence="14 17">LF13</strain>
    </source>
</reference>
<dbReference type="InterPro" id="IPR025867">
    <property type="entry name" value="MnmE_helical"/>
</dbReference>
<dbReference type="InterPro" id="IPR018948">
    <property type="entry name" value="GTP-bd_TrmE_N"/>
</dbReference>
<feature type="binding site" evidence="10">
    <location>
        <begin position="277"/>
        <end position="280"/>
    </location>
    <ligand>
        <name>GTP</name>
        <dbReference type="ChEBI" id="CHEBI:37565"/>
    </ligand>
</feature>
<protein>
    <recommendedName>
        <fullName evidence="10">tRNA modification GTPase MnmE</fullName>
        <ecNumber evidence="10">3.6.-.-</ecNumber>
    </recommendedName>
</protein>
<evidence type="ECO:0000256" key="10">
    <source>
        <dbReference type="HAMAP-Rule" id="MF_00379"/>
    </source>
</evidence>
<name>H1XV81_CALAY</name>
<dbReference type="Pfam" id="PF01926">
    <property type="entry name" value="MMR_HSR1"/>
    <property type="match status" value="1"/>
</dbReference>
<dbReference type="STRING" id="880073.Cabys_4216"/>
<keyword evidence="3 10" id="KW-0819">tRNA processing</keyword>
<dbReference type="KEGG" id="caby:Cabys_4216"/>
<keyword evidence="8 10" id="KW-0630">Potassium</keyword>
<proteinExistence type="inferred from homology"/>
<keyword evidence="6 10" id="KW-0378">Hydrolase</keyword>
<dbReference type="NCBIfam" id="TIGR00231">
    <property type="entry name" value="small_GTP"/>
    <property type="match status" value="1"/>
</dbReference>
<dbReference type="InterPro" id="IPR006073">
    <property type="entry name" value="GTP-bd"/>
</dbReference>
<comment type="function">
    <text evidence="10">Exhibits a very high intrinsic GTPase hydrolysis rate. Involved in the addition of a carboxymethylaminomethyl (cmnm) group at the wobble position (U34) of certain tRNAs, forming tRNA-cmnm(5)s(2)U34.</text>
</comment>
<dbReference type="GO" id="GO:0005829">
    <property type="term" value="C:cytosol"/>
    <property type="evidence" value="ECO:0007669"/>
    <property type="project" value="TreeGrafter"/>
</dbReference>
<feature type="binding site" evidence="10">
    <location>
        <position position="88"/>
    </location>
    <ligand>
        <name>(6S)-5-formyl-5,6,7,8-tetrahydrofolate</name>
        <dbReference type="ChEBI" id="CHEBI:57457"/>
    </ligand>
</feature>
<evidence type="ECO:0000256" key="11">
    <source>
        <dbReference type="RuleBase" id="RU003313"/>
    </source>
</evidence>
<feature type="binding site" evidence="10">
    <location>
        <position position="27"/>
    </location>
    <ligand>
        <name>(6S)-5-formyl-5,6,7,8-tetrahydrofolate</name>
        <dbReference type="ChEBI" id="CHEBI:57457"/>
    </ligand>
</feature>
<dbReference type="GO" id="GO:0030488">
    <property type="term" value="P:tRNA methylation"/>
    <property type="evidence" value="ECO:0007669"/>
    <property type="project" value="TreeGrafter"/>
</dbReference>
<dbReference type="PROSITE" id="PS51709">
    <property type="entry name" value="G_TRME"/>
    <property type="match status" value="1"/>
</dbReference>
<feature type="coiled-coil region" evidence="12">
    <location>
        <begin position="167"/>
        <end position="194"/>
    </location>
</feature>
<dbReference type="InterPro" id="IPR005225">
    <property type="entry name" value="Small_GTP-bd"/>
</dbReference>
<dbReference type="AlphaFoldDB" id="H1XV81"/>
<evidence type="ECO:0000256" key="9">
    <source>
        <dbReference type="ARBA" id="ARBA00023134"/>
    </source>
</evidence>
<dbReference type="PANTHER" id="PTHR42714">
    <property type="entry name" value="TRNA MODIFICATION GTPASE GTPBP3"/>
    <property type="match status" value="1"/>
</dbReference>
<dbReference type="SUPFAM" id="SSF52540">
    <property type="entry name" value="P-loop containing nucleoside triphosphate hydrolases"/>
    <property type="match status" value="1"/>
</dbReference>
<feature type="binding site" evidence="10">
    <location>
        <begin position="233"/>
        <end position="238"/>
    </location>
    <ligand>
        <name>GTP</name>
        <dbReference type="ChEBI" id="CHEBI:37565"/>
    </ligand>
</feature>
<comment type="similarity">
    <text evidence="1 10 11">Belongs to the TRAFAC class TrmE-Era-EngA-EngB-Septin-like GTPase superfamily. TrmE GTPase family.</text>
</comment>
<evidence type="ECO:0000256" key="1">
    <source>
        <dbReference type="ARBA" id="ARBA00011043"/>
    </source>
</evidence>
<keyword evidence="2 10" id="KW-0963">Cytoplasm</keyword>
<feature type="coiled-coil region" evidence="12">
    <location>
        <begin position="392"/>
        <end position="419"/>
    </location>
</feature>
<evidence type="ECO:0000259" key="13">
    <source>
        <dbReference type="PROSITE" id="PS51709"/>
    </source>
</evidence>
<dbReference type="GO" id="GO:0005525">
    <property type="term" value="F:GTP binding"/>
    <property type="evidence" value="ECO:0007669"/>
    <property type="project" value="UniProtKB-UniRule"/>
</dbReference>
<dbReference type="PANTHER" id="PTHR42714:SF2">
    <property type="entry name" value="TRNA MODIFICATION GTPASE GTPBP3, MITOCHONDRIAL"/>
    <property type="match status" value="1"/>
</dbReference>
<evidence type="ECO:0000256" key="6">
    <source>
        <dbReference type="ARBA" id="ARBA00022801"/>
    </source>
</evidence>
<keyword evidence="7 10" id="KW-0460">Magnesium</keyword>
<dbReference type="NCBIfam" id="TIGR00450">
    <property type="entry name" value="mnmE_trmE_thdF"/>
    <property type="match status" value="1"/>
</dbReference>
<dbReference type="FunCoup" id="H1XV81">
    <property type="interactions" value="551"/>
</dbReference>
<feature type="binding site" evidence="10">
    <location>
        <position position="257"/>
    </location>
    <ligand>
        <name>K(+)</name>
        <dbReference type="ChEBI" id="CHEBI:29103"/>
    </ligand>
</feature>
<evidence type="ECO:0000313" key="14">
    <source>
        <dbReference type="EMBL" id="APF20961.1"/>
    </source>
</evidence>
<comment type="caution">
    <text evidence="10">Lacks conserved residue(s) required for the propagation of feature annotation.</text>
</comment>
<dbReference type="OrthoDB" id="9805918at2"/>
<dbReference type="InterPro" id="IPR027417">
    <property type="entry name" value="P-loop_NTPase"/>
</dbReference>
<gene>
    <name evidence="10 14" type="primary">mnmE</name>
    <name evidence="10" type="synonym">trmE</name>
    <name evidence="14" type="ORF">Cabys_4216</name>
    <name evidence="15" type="ORF">Calab_0953</name>
</gene>
<dbReference type="Proteomes" id="UP000004671">
    <property type="component" value="Chromosome"/>
</dbReference>
<dbReference type="EMBL" id="CP018099">
    <property type="protein sequence ID" value="APF20961.1"/>
    <property type="molecule type" value="Genomic_DNA"/>
</dbReference>
<evidence type="ECO:0000256" key="12">
    <source>
        <dbReference type="SAM" id="Coils"/>
    </source>
</evidence>
<dbReference type="EMBL" id="CM001402">
    <property type="protein sequence ID" value="EHO40587.1"/>
    <property type="molecule type" value="Genomic_DNA"/>
</dbReference>
<dbReference type="HOGENOM" id="CLU_019624_4_1_0"/>
<keyword evidence="12" id="KW-0175">Coiled coil</keyword>
<dbReference type="Pfam" id="PF10396">
    <property type="entry name" value="TrmE_N"/>
    <property type="match status" value="1"/>
</dbReference>
<dbReference type="CDD" id="cd04164">
    <property type="entry name" value="trmE"/>
    <property type="match status" value="1"/>
</dbReference>
<dbReference type="Gene3D" id="1.20.120.430">
    <property type="entry name" value="tRNA modification GTPase MnmE domain 2"/>
    <property type="match status" value="1"/>
</dbReference>
<feature type="binding site" evidence="10">
    <location>
        <position position="457"/>
    </location>
    <ligand>
        <name>(6S)-5-formyl-5,6,7,8-tetrahydrofolate</name>
        <dbReference type="ChEBI" id="CHEBI:57457"/>
    </ligand>
</feature>
<dbReference type="InterPro" id="IPR027368">
    <property type="entry name" value="MnmE_dom2"/>
</dbReference>
<dbReference type="InterPro" id="IPR004520">
    <property type="entry name" value="GTPase_MnmE"/>
</dbReference>
<dbReference type="FunFam" id="3.40.50.300:FF:001376">
    <property type="entry name" value="tRNA modification GTPase MnmE"/>
    <property type="match status" value="1"/>
</dbReference>
<dbReference type="RefSeq" id="WP_006927613.1">
    <property type="nucleotide sequence ID" value="NZ_CM001402.1"/>
</dbReference>
<dbReference type="InParanoid" id="H1XV81"/>
<dbReference type="GO" id="GO:0002098">
    <property type="term" value="P:tRNA wobble uridine modification"/>
    <property type="evidence" value="ECO:0007669"/>
    <property type="project" value="TreeGrafter"/>
</dbReference>
<comment type="cofactor">
    <cofactor evidence="10">
        <name>K(+)</name>
        <dbReference type="ChEBI" id="CHEBI:29103"/>
    </cofactor>
    <text evidence="10">Binds 1 potassium ion per subunit.</text>
</comment>
<evidence type="ECO:0000313" key="17">
    <source>
        <dbReference type="Proteomes" id="UP000183868"/>
    </source>
</evidence>
<evidence type="ECO:0000256" key="7">
    <source>
        <dbReference type="ARBA" id="ARBA00022842"/>
    </source>
</evidence>
<evidence type="ECO:0000256" key="3">
    <source>
        <dbReference type="ARBA" id="ARBA00022694"/>
    </source>
</evidence>
<dbReference type="InterPro" id="IPR031168">
    <property type="entry name" value="G_TrmE"/>
</dbReference>
<dbReference type="CDD" id="cd14858">
    <property type="entry name" value="TrmE_N"/>
    <property type="match status" value="1"/>
</dbReference>
<dbReference type="SUPFAM" id="SSF116878">
    <property type="entry name" value="TrmE connector domain"/>
    <property type="match status" value="1"/>
</dbReference>
<dbReference type="Proteomes" id="UP000183868">
    <property type="component" value="Chromosome"/>
</dbReference>
<feature type="binding site" evidence="10">
    <location>
        <begin position="252"/>
        <end position="258"/>
    </location>
    <ligand>
        <name>GTP</name>
        <dbReference type="ChEBI" id="CHEBI:37565"/>
    </ligand>
</feature>
<feature type="domain" description="TrmE-type G" evidence="13">
    <location>
        <begin position="223"/>
        <end position="381"/>
    </location>
</feature>
<dbReference type="HAMAP" id="MF_00379">
    <property type="entry name" value="GTPase_MnmE"/>
    <property type="match status" value="1"/>
</dbReference>
<feature type="binding site" evidence="10">
    <location>
        <position position="127"/>
    </location>
    <ligand>
        <name>(6S)-5-formyl-5,6,7,8-tetrahydrofolate</name>
        <dbReference type="ChEBI" id="CHEBI:57457"/>
    </ligand>
</feature>
<evidence type="ECO:0000313" key="15">
    <source>
        <dbReference type="EMBL" id="EHO40587.1"/>
    </source>
</evidence>
<organism evidence="15 16">
    <name type="scientific">Caldithrix abyssi DSM 13497</name>
    <dbReference type="NCBI Taxonomy" id="880073"/>
    <lineage>
        <taxon>Bacteria</taxon>
        <taxon>Pseudomonadati</taxon>
        <taxon>Calditrichota</taxon>
        <taxon>Calditrichia</taxon>
        <taxon>Calditrichales</taxon>
        <taxon>Calditrichaceae</taxon>
        <taxon>Caldithrix</taxon>
    </lineage>
</organism>
<feature type="binding site" evidence="10">
    <location>
        <position position="237"/>
    </location>
    <ligand>
        <name>Mg(2+)</name>
        <dbReference type="ChEBI" id="CHEBI:18420"/>
    </ligand>
</feature>
<evidence type="ECO:0000256" key="2">
    <source>
        <dbReference type="ARBA" id="ARBA00022490"/>
    </source>
</evidence>
<dbReference type="Gene3D" id="3.40.50.300">
    <property type="entry name" value="P-loop containing nucleotide triphosphate hydrolases"/>
    <property type="match status" value="1"/>
</dbReference>
<keyword evidence="4 10" id="KW-0479">Metal-binding</keyword>
<dbReference type="NCBIfam" id="NF003661">
    <property type="entry name" value="PRK05291.1-3"/>
    <property type="match status" value="1"/>
</dbReference>
<keyword evidence="5 10" id="KW-0547">Nucleotide-binding</keyword>
<comment type="subcellular location">
    <subcellularLocation>
        <location evidence="10">Cytoplasm</location>
    </subcellularLocation>
</comment>
<dbReference type="PaxDb" id="880073-Calab_0953"/>
<feature type="binding site" evidence="10">
    <location>
        <position position="252"/>
    </location>
    <ligand>
        <name>K(+)</name>
        <dbReference type="ChEBI" id="CHEBI:29103"/>
    </ligand>
</feature>
<dbReference type="InterPro" id="IPR027266">
    <property type="entry name" value="TrmE/GcvT-like"/>
</dbReference>
<sequence length="457" mass="52194">MNEDYLSKDTIIAPISGLSGGSVHLIRISGTKAVEITSRFFSNSRFSRAEKNRFFYGQLVNEQNEPLDDVIVLLYRKPHSYTGEDVVEISCHGNILITEQIIELYLRQGCRLAQPGEFTKRAFMNGRIDLVQAESIASLISARSEKALKNAIQQLEGKFSLEIKEIKQDLIQSISLLELNLDFAEEDIEVIEDQQVLKLIDKIMNKIERYLNSYQQGKLLLNGVQVLITGKPNVGKSSLMNALLEKDRVLVSDIPGTTRDFVHDEIYLENVLVKFIDTAGIRISDDKLEKEGIKRAEKLFSDVDLILFLFDASQPLDDEDFYLIKKLKDFKEKVIFVGNKIDLNFLEENKQYLGERPLLKISAKNRTNIESIKNQIKKIIQKTDTQQVIISNERQYGLLKKAREELKRAKNTLTQKTGHEFVAMELREVVDLLSEITGEITNEDILNNIFANFCIGK</sequence>
<feature type="binding site" evidence="10">
    <location>
        <position position="258"/>
    </location>
    <ligand>
        <name>Mg(2+)</name>
        <dbReference type="ChEBI" id="CHEBI:18420"/>
    </ligand>
</feature>
<feature type="binding site" evidence="10">
    <location>
        <position position="254"/>
    </location>
    <ligand>
        <name>K(+)</name>
        <dbReference type="ChEBI" id="CHEBI:29103"/>
    </ligand>
</feature>
<evidence type="ECO:0000313" key="16">
    <source>
        <dbReference type="Proteomes" id="UP000004671"/>
    </source>
</evidence>
<dbReference type="GO" id="GO:0046872">
    <property type="term" value="F:metal ion binding"/>
    <property type="evidence" value="ECO:0007669"/>
    <property type="project" value="UniProtKB-KW"/>
</dbReference>
<feature type="binding site" evidence="10">
    <location>
        <position position="233"/>
    </location>
    <ligand>
        <name>K(+)</name>
        <dbReference type="ChEBI" id="CHEBI:29103"/>
    </ligand>
</feature>
<dbReference type="eggNOG" id="COG0486">
    <property type="taxonomic scope" value="Bacteria"/>
</dbReference>
<dbReference type="GO" id="GO:0003924">
    <property type="term" value="F:GTPase activity"/>
    <property type="evidence" value="ECO:0007669"/>
    <property type="project" value="UniProtKB-UniRule"/>
</dbReference>
<keyword evidence="9 10" id="KW-0342">GTP-binding</keyword>
<dbReference type="EC" id="3.6.-.-" evidence="10"/>
<dbReference type="Pfam" id="PF12631">
    <property type="entry name" value="MnmE_helical"/>
    <property type="match status" value="1"/>
</dbReference>
<evidence type="ECO:0000256" key="4">
    <source>
        <dbReference type="ARBA" id="ARBA00022723"/>
    </source>
</evidence>
<comment type="subunit">
    <text evidence="10">Homodimer. Heterotetramer of two MnmE and two MnmG subunits.</text>
</comment>
<evidence type="ECO:0000256" key="5">
    <source>
        <dbReference type="ARBA" id="ARBA00022741"/>
    </source>
</evidence>